<feature type="compositionally biased region" description="Basic and acidic residues" evidence="1">
    <location>
        <begin position="53"/>
        <end position="66"/>
    </location>
</feature>
<protein>
    <submittedName>
        <fullName evidence="2">Uncharacterized protein</fullName>
    </submittedName>
</protein>
<organism evidence="2 3">
    <name type="scientific">Galerina marginata (strain CBS 339.88)</name>
    <dbReference type="NCBI Taxonomy" id="685588"/>
    <lineage>
        <taxon>Eukaryota</taxon>
        <taxon>Fungi</taxon>
        <taxon>Dikarya</taxon>
        <taxon>Basidiomycota</taxon>
        <taxon>Agaricomycotina</taxon>
        <taxon>Agaricomycetes</taxon>
        <taxon>Agaricomycetidae</taxon>
        <taxon>Agaricales</taxon>
        <taxon>Agaricineae</taxon>
        <taxon>Strophariaceae</taxon>
        <taxon>Galerina</taxon>
    </lineage>
</organism>
<reference evidence="3" key="1">
    <citation type="journal article" date="2014" name="Proc. Natl. Acad. Sci. U.S.A.">
        <title>Extensive sampling of basidiomycete genomes demonstrates inadequacy of the white-rot/brown-rot paradigm for wood decay fungi.</title>
        <authorList>
            <person name="Riley R."/>
            <person name="Salamov A.A."/>
            <person name="Brown D.W."/>
            <person name="Nagy L.G."/>
            <person name="Floudas D."/>
            <person name="Held B.W."/>
            <person name="Levasseur A."/>
            <person name="Lombard V."/>
            <person name="Morin E."/>
            <person name="Otillar R."/>
            <person name="Lindquist E.A."/>
            <person name="Sun H."/>
            <person name="LaButti K.M."/>
            <person name="Schmutz J."/>
            <person name="Jabbour D."/>
            <person name="Luo H."/>
            <person name="Baker S.E."/>
            <person name="Pisabarro A.G."/>
            <person name="Walton J.D."/>
            <person name="Blanchette R.A."/>
            <person name="Henrissat B."/>
            <person name="Martin F."/>
            <person name="Cullen D."/>
            <person name="Hibbett D.S."/>
            <person name="Grigoriev I.V."/>
        </authorList>
    </citation>
    <scope>NUCLEOTIDE SEQUENCE [LARGE SCALE GENOMIC DNA]</scope>
    <source>
        <strain evidence="3">CBS 339.88</strain>
    </source>
</reference>
<dbReference type="InterPro" id="IPR008266">
    <property type="entry name" value="Tyr_kinase_AS"/>
</dbReference>
<dbReference type="Proteomes" id="UP000027222">
    <property type="component" value="Unassembled WGS sequence"/>
</dbReference>
<dbReference type="AlphaFoldDB" id="A0A067S3K0"/>
<name>A0A067S3K0_GALM3</name>
<dbReference type="HOGENOM" id="CLU_403866_0_0_1"/>
<dbReference type="EMBL" id="KL142451">
    <property type="protein sequence ID" value="KDR65381.1"/>
    <property type="molecule type" value="Genomic_DNA"/>
</dbReference>
<gene>
    <name evidence="2" type="ORF">GALMADRAFT_148724</name>
</gene>
<evidence type="ECO:0000313" key="2">
    <source>
        <dbReference type="EMBL" id="KDR65381.1"/>
    </source>
</evidence>
<feature type="region of interest" description="Disordered" evidence="1">
    <location>
        <begin position="1"/>
        <end position="78"/>
    </location>
</feature>
<proteinExistence type="predicted"/>
<evidence type="ECO:0000313" key="3">
    <source>
        <dbReference type="Proteomes" id="UP000027222"/>
    </source>
</evidence>
<dbReference type="OrthoDB" id="4062651at2759"/>
<sequence length="681" mass="75457">MSYPSRVPIAGSHADHSRTFHSASSGRPEPHLSHPAGLPQIPLPAQTSARSSDPARVRQPGKENVKKSPMTSQEKSRKKAFDSLAKHINAFVALLPAISVYFAFVPSTHAWKTGSDDIYRKTAVLLLEDLQNMIPDLDGKGIADDKVKDASLSIKSAQLRVPTYEDAMELGPDFLPPMKTFDAIGELMEQLNGLQETIRNLENLAFSLRPLPSPSQFGTSRHWKEMQLDDNHAIHCHRPAYRRPLVPVKLKHRAFSNFFHIMNQATPPTASQLERFRVAATALGNKLNEALRQEATRDSHIGPILREIFPETDIYKWTMQNRLIDGKAVHDLVYGYEAVFDGKKVVVPFIMIEVKLLPGAHGDGYMQVSRTYDAFIRSTPSISLSGAPCFAISISGSDLKVCGAFAESYPMRGVVTEIDLFENATASCEISLNDVEHLAKVLFALKSAVECLSKTPLHCAPLRISNTPVVFDTFLDEYGKTRPLVFGRPFDESRCSIYYTVTPADCMVKLTFRPYGSNVHKILHTANLAPKLVGASNIPALEATATVMARLLPPAKDANGWMTLHDLFRVSPELVLNRQGAIFKKLELIVEVLKKRKVVHGDLRADNIMIKVSCDDHDIVEPVEVNVVDMGWSGQVGFAYYPADRDEQVGYPGKAGGLIGVEDDMTMINVWKQGINRHSNS</sequence>
<dbReference type="PROSITE" id="PS00109">
    <property type="entry name" value="PROTEIN_KINASE_TYR"/>
    <property type="match status" value="1"/>
</dbReference>
<evidence type="ECO:0000256" key="1">
    <source>
        <dbReference type="SAM" id="MobiDB-lite"/>
    </source>
</evidence>
<dbReference type="GO" id="GO:0004672">
    <property type="term" value="F:protein kinase activity"/>
    <property type="evidence" value="ECO:0007669"/>
    <property type="project" value="InterPro"/>
</dbReference>
<keyword evidence="3" id="KW-1185">Reference proteome</keyword>
<accession>A0A067S3K0</accession>